<evidence type="ECO:0000256" key="1">
    <source>
        <dbReference type="SAM" id="MobiDB-lite"/>
    </source>
</evidence>
<comment type="caution">
    <text evidence="2">The sequence shown here is derived from an EMBL/GenBank/DDBJ whole genome shotgun (WGS) entry which is preliminary data.</text>
</comment>
<feature type="region of interest" description="Disordered" evidence="1">
    <location>
        <begin position="86"/>
        <end position="122"/>
    </location>
</feature>
<organism evidence="2 3">
    <name type="scientific">Streptomyces uncialis</name>
    <dbReference type="NCBI Taxonomy" id="1048205"/>
    <lineage>
        <taxon>Bacteria</taxon>
        <taxon>Bacillati</taxon>
        <taxon>Actinomycetota</taxon>
        <taxon>Actinomycetes</taxon>
        <taxon>Kitasatosporales</taxon>
        <taxon>Streptomycetaceae</taxon>
        <taxon>Streptomyces</taxon>
    </lineage>
</organism>
<keyword evidence="3" id="KW-1185">Reference proteome</keyword>
<dbReference type="EMBL" id="LFBV01000001">
    <property type="protein sequence ID" value="OKH96633.1"/>
    <property type="molecule type" value="Genomic_DNA"/>
</dbReference>
<gene>
    <name evidence="2" type="ORF">AB852_02025</name>
</gene>
<sequence length="122" mass="12702">MSGAGSARLLPWSSSDGNPCYLVTDNGDGYLSRVADSIEASQLDMAARLLSHAEALVREPKASARELRYVAARLVESLHETLRVARSRGGRLPRPVEPFHSPDGGPVPGNGDCAGPPGAPGG</sequence>
<reference evidence="2 3" key="1">
    <citation type="submission" date="2015-06" db="EMBL/GenBank/DDBJ databases">
        <title>Cloning and characterization of the uncialamcin biosynthetic gene cluster.</title>
        <authorList>
            <person name="Yan X."/>
            <person name="Huang T."/>
            <person name="Ge H."/>
            <person name="Shen B."/>
        </authorList>
    </citation>
    <scope>NUCLEOTIDE SEQUENCE [LARGE SCALE GENOMIC DNA]</scope>
    <source>
        <strain evidence="2 3">DCA2648</strain>
    </source>
</reference>
<dbReference type="Proteomes" id="UP000186455">
    <property type="component" value="Unassembled WGS sequence"/>
</dbReference>
<name>A0A1Q4VFN7_9ACTN</name>
<proteinExistence type="predicted"/>
<evidence type="ECO:0000313" key="3">
    <source>
        <dbReference type="Proteomes" id="UP000186455"/>
    </source>
</evidence>
<accession>A0A1Q4VFN7</accession>
<evidence type="ECO:0000313" key="2">
    <source>
        <dbReference type="EMBL" id="OKH96633.1"/>
    </source>
</evidence>
<dbReference type="AlphaFoldDB" id="A0A1Q4VFN7"/>
<protein>
    <submittedName>
        <fullName evidence="2">Uncharacterized protein</fullName>
    </submittedName>
</protein>